<dbReference type="InterPro" id="IPR029016">
    <property type="entry name" value="GAF-like_dom_sf"/>
</dbReference>
<dbReference type="PANTHER" id="PTHR30136:SF8">
    <property type="entry name" value="TRANSCRIPTIONAL REGULATORY PROTEIN"/>
    <property type="match status" value="1"/>
</dbReference>
<keyword evidence="7" id="KW-1185">Reference proteome</keyword>
<keyword evidence="2" id="KW-0238">DNA-binding</keyword>
<gene>
    <name evidence="6" type="ORF">SAMN05192583_3279</name>
</gene>
<dbReference type="SMART" id="SM00346">
    <property type="entry name" value="HTH_ICLR"/>
    <property type="match status" value="1"/>
</dbReference>
<dbReference type="InterPro" id="IPR036390">
    <property type="entry name" value="WH_DNA-bd_sf"/>
</dbReference>
<accession>A0A1H8IFJ3</accession>
<dbReference type="PROSITE" id="PS51078">
    <property type="entry name" value="ICLR_ED"/>
    <property type="match status" value="1"/>
</dbReference>
<keyword evidence="3" id="KW-0804">Transcription</keyword>
<dbReference type="GO" id="GO:0003677">
    <property type="term" value="F:DNA binding"/>
    <property type="evidence" value="ECO:0007669"/>
    <property type="project" value="UniProtKB-KW"/>
</dbReference>
<dbReference type="InterPro" id="IPR050707">
    <property type="entry name" value="HTH_MetabolicPath_Reg"/>
</dbReference>
<dbReference type="GO" id="GO:0045892">
    <property type="term" value="P:negative regulation of DNA-templated transcription"/>
    <property type="evidence" value="ECO:0007669"/>
    <property type="project" value="TreeGrafter"/>
</dbReference>
<dbReference type="SUPFAM" id="SSF46785">
    <property type="entry name" value="Winged helix' DNA-binding domain"/>
    <property type="match status" value="1"/>
</dbReference>
<evidence type="ECO:0000259" key="5">
    <source>
        <dbReference type="PROSITE" id="PS51078"/>
    </source>
</evidence>
<evidence type="ECO:0000256" key="2">
    <source>
        <dbReference type="ARBA" id="ARBA00023125"/>
    </source>
</evidence>
<dbReference type="SUPFAM" id="SSF55781">
    <property type="entry name" value="GAF domain-like"/>
    <property type="match status" value="1"/>
</dbReference>
<dbReference type="InterPro" id="IPR014757">
    <property type="entry name" value="Tscrpt_reg_IclR_C"/>
</dbReference>
<dbReference type="PROSITE" id="PS51077">
    <property type="entry name" value="HTH_ICLR"/>
    <property type="match status" value="1"/>
</dbReference>
<proteinExistence type="predicted"/>
<dbReference type="InterPro" id="IPR005471">
    <property type="entry name" value="Tscrpt_reg_IclR_N"/>
</dbReference>
<dbReference type="AlphaFoldDB" id="A0A1H8IFJ3"/>
<keyword evidence="1" id="KW-0805">Transcription regulation</keyword>
<feature type="domain" description="HTH iclR-type" evidence="4">
    <location>
        <begin position="17"/>
        <end position="79"/>
    </location>
</feature>
<protein>
    <submittedName>
        <fullName evidence="6">Transcriptional regulator, IclR family</fullName>
    </submittedName>
</protein>
<dbReference type="InterPro" id="IPR036388">
    <property type="entry name" value="WH-like_DNA-bd_sf"/>
</dbReference>
<dbReference type="OrthoDB" id="6057486at2"/>
<dbReference type="Gene3D" id="3.30.450.40">
    <property type="match status" value="1"/>
</dbReference>
<evidence type="ECO:0000259" key="4">
    <source>
        <dbReference type="PROSITE" id="PS51077"/>
    </source>
</evidence>
<dbReference type="PANTHER" id="PTHR30136">
    <property type="entry name" value="HELIX-TURN-HELIX TRANSCRIPTIONAL REGULATOR, ICLR FAMILY"/>
    <property type="match status" value="1"/>
</dbReference>
<evidence type="ECO:0000313" key="7">
    <source>
        <dbReference type="Proteomes" id="UP000199206"/>
    </source>
</evidence>
<dbReference type="Pfam" id="PF01614">
    <property type="entry name" value="IclR_C"/>
    <property type="match status" value="1"/>
</dbReference>
<dbReference type="Pfam" id="PF09339">
    <property type="entry name" value="HTH_IclR"/>
    <property type="match status" value="1"/>
</dbReference>
<dbReference type="STRING" id="1166340.SAMN05192583_3279"/>
<dbReference type="FunFam" id="1.10.10.10:FF:000056">
    <property type="entry name" value="IclR family transcriptional regulator"/>
    <property type="match status" value="1"/>
</dbReference>
<organism evidence="6 7">
    <name type="scientific">Sphingomonas gellani</name>
    <dbReference type="NCBI Taxonomy" id="1166340"/>
    <lineage>
        <taxon>Bacteria</taxon>
        <taxon>Pseudomonadati</taxon>
        <taxon>Pseudomonadota</taxon>
        <taxon>Alphaproteobacteria</taxon>
        <taxon>Sphingomonadales</taxon>
        <taxon>Sphingomonadaceae</taxon>
        <taxon>Sphingomonas</taxon>
    </lineage>
</organism>
<dbReference type="EMBL" id="FOCF01000010">
    <property type="protein sequence ID" value="SEN67590.1"/>
    <property type="molecule type" value="Genomic_DNA"/>
</dbReference>
<dbReference type="RefSeq" id="WP_093666794.1">
    <property type="nucleotide sequence ID" value="NZ_FOCF01000010.1"/>
</dbReference>
<dbReference type="Proteomes" id="UP000199206">
    <property type="component" value="Unassembled WGS sequence"/>
</dbReference>
<reference evidence="7" key="1">
    <citation type="submission" date="2016-10" db="EMBL/GenBank/DDBJ databases">
        <authorList>
            <person name="Varghese N."/>
            <person name="Submissions S."/>
        </authorList>
    </citation>
    <scope>NUCLEOTIDE SEQUENCE [LARGE SCALE GENOMIC DNA]</scope>
    <source>
        <strain evidence="7">S6-262</strain>
    </source>
</reference>
<sequence>MSMQDHLEEPASRRRGIQSVEIGFRVIEALASLGEAVPLSAVAQESGLSPPQAHRYLASLVASGMAQQDNKTGRYDLGPASLRLGLSALARIDAFNIADVAIAAYVARTGRTVQIAALGPLGPTVVRWHMGRPAVMTSFNVGAVLPLLHSATGHIFLSFLPEQEIDGLLQREGGGETVDVAQVQTIRKRVRAAGRADVEGTLIPGLRATACPIFDLQGRPILSATALAAGTSARAGDKARDKDAMADLVETCRDVSARLGWRHRV</sequence>
<evidence type="ECO:0000256" key="1">
    <source>
        <dbReference type="ARBA" id="ARBA00023015"/>
    </source>
</evidence>
<dbReference type="Gene3D" id="1.10.10.10">
    <property type="entry name" value="Winged helix-like DNA-binding domain superfamily/Winged helix DNA-binding domain"/>
    <property type="match status" value="1"/>
</dbReference>
<dbReference type="GO" id="GO:0003700">
    <property type="term" value="F:DNA-binding transcription factor activity"/>
    <property type="evidence" value="ECO:0007669"/>
    <property type="project" value="TreeGrafter"/>
</dbReference>
<evidence type="ECO:0000256" key="3">
    <source>
        <dbReference type="ARBA" id="ARBA00023163"/>
    </source>
</evidence>
<name>A0A1H8IFJ3_9SPHN</name>
<feature type="domain" description="IclR-ED" evidence="5">
    <location>
        <begin position="80"/>
        <end position="261"/>
    </location>
</feature>
<evidence type="ECO:0000313" key="6">
    <source>
        <dbReference type="EMBL" id="SEN67590.1"/>
    </source>
</evidence>